<dbReference type="STRING" id="1287727.SAMN05443999_106132"/>
<evidence type="ECO:0000259" key="2">
    <source>
        <dbReference type="Pfam" id="PF19489"/>
    </source>
</evidence>
<protein>
    <recommendedName>
        <fullName evidence="2">Transglycosylase SLT domain-containing protein</fullName>
    </recommendedName>
</protein>
<dbReference type="Proteomes" id="UP000199582">
    <property type="component" value="Unassembled WGS sequence"/>
</dbReference>
<dbReference type="AlphaFoldDB" id="A0A1H7RC39"/>
<dbReference type="SUPFAM" id="SSF53955">
    <property type="entry name" value="Lysozyme-like"/>
    <property type="match status" value="1"/>
</dbReference>
<dbReference type="InterPro" id="IPR045795">
    <property type="entry name" value="SLT_4"/>
</dbReference>
<dbReference type="InterPro" id="IPR023346">
    <property type="entry name" value="Lysozyme-like_dom_sf"/>
</dbReference>
<feature type="chain" id="PRO_5009299765" description="Transglycosylase SLT domain-containing protein" evidence="1">
    <location>
        <begin position="23"/>
        <end position="200"/>
    </location>
</feature>
<organism evidence="3 4">
    <name type="scientific">Roseovarius azorensis</name>
    <dbReference type="NCBI Taxonomy" id="1287727"/>
    <lineage>
        <taxon>Bacteria</taxon>
        <taxon>Pseudomonadati</taxon>
        <taxon>Pseudomonadota</taxon>
        <taxon>Alphaproteobacteria</taxon>
        <taxon>Rhodobacterales</taxon>
        <taxon>Roseobacteraceae</taxon>
        <taxon>Roseovarius</taxon>
    </lineage>
</organism>
<dbReference type="RefSeq" id="WP_093036369.1">
    <property type="nucleotide sequence ID" value="NZ_FOAG01000006.1"/>
</dbReference>
<dbReference type="PROSITE" id="PS51257">
    <property type="entry name" value="PROKAR_LIPOPROTEIN"/>
    <property type="match status" value="1"/>
</dbReference>
<sequence>MSRTLRAFMLLLLLASCGGGSGYGTAPRNLENACEILRERPEYGRAFAASERRWGVPAHVQMATIYHESRFISDARTPYRFTLGVIPMGRQSSALGYSQALDGTWDEYRADTGRRGARRTDIHDAADFIGWYMAKSSERLAIPLNDARNQYLAYHEGRTGFARGSHNGKPWLLRVANDADIRAQVYHAQLSQCRQGRGLV</sequence>
<feature type="signal peptide" evidence="1">
    <location>
        <begin position="1"/>
        <end position="22"/>
    </location>
</feature>
<accession>A0A1H7RC39</accession>
<feature type="domain" description="Transglycosylase SLT" evidence="2">
    <location>
        <begin position="7"/>
        <end position="193"/>
    </location>
</feature>
<evidence type="ECO:0000256" key="1">
    <source>
        <dbReference type="SAM" id="SignalP"/>
    </source>
</evidence>
<dbReference type="Pfam" id="PF19489">
    <property type="entry name" value="SLT_4"/>
    <property type="match status" value="1"/>
</dbReference>
<evidence type="ECO:0000313" key="4">
    <source>
        <dbReference type="Proteomes" id="UP000199582"/>
    </source>
</evidence>
<keyword evidence="1" id="KW-0732">Signal</keyword>
<dbReference type="OrthoDB" id="9789144at2"/>
<name>A0A1H7RC39_9RHOB</name>
<keyword evidence="4" id="KW-1185">Reference proteome</keyword>
<dbReference type="EMBL" id="FOAG01000006">
    <property type="protein sequence ID" value="SEL57890.1"/>
    <property type="molecule type" value="Genomic_DNA"/>
</dbReference>
<evidence type="ECO:0000313" key="3">
    <source>
        <dbReference type="EMBL" id="SEL57890.1"/>
    </source>
</evidence>
<reference evidence="3 4" key="1">
    <citation type="submission" date="2016-10" db="EMBL/GenBank/DDBJ databases">
        <authorList>
            <person name="de Groot N.N."/>
        </authorList>
    </citation>
    <scope>NUCLEOTIDE SEQUENCE [LARGE SCALE GENOMIC DNA]</scope>
    <source>
        <strain evidence="3 4">DSM 100674</strain>
    </source>
</reference>
<dbReference type="Gene3D" id="1.10.530.10">
    <property type="match status" value="1"/>
</dbReference>
<gene>
    <name evidence="3" type="ORF">SAMN05443999_106132</name>
</gene>
<proteinExistence type="predicted"/>